<organism evidence="8 9">
    <name type="scientific">Dryocola boscaweniae</name>
    <dbReference type="NCBI Taxonomy" id="2925397"/>
    <lineage>
        <taxon>Bacteria</taxon>
        <taxon>Pseudomonadati</taxon>
        <taxon>Pseudomonadota</taxon>
        <taxon>Gammaproteobacteria</taxon>
        <taxon>Enterobacterales</taxon>
        <taxon>Enterobacteriaceae</taxon>
        <taxon>Dryocola</taxon>
    </lineage>
</organism>
<dbReference type="GO" id="GO:0005886">
    <property type="term" value="C:plasma membrane"/>
    <property type="evidence" value="ECO:0007669"/>
    <property type="project" value="UniProtKB-SubCell"/>
</dbReference>
<dbReference type="InterPro" id="IPR002797">
    <property type="entry name" value="Polysacc_synth"/>
</dbReference>
<dbReference type="RefSeq" id="WP_271123352.1">
    <property type="nucleotide sequence ID" value="NZ_JALHAN010000065.1"/>
</dbReference>
<feature type="transmembrane region" description="Helical" evidence="7">
    <location>
        <begin position="356"/>
        <end position="375"/>
    </location>
</feature>
<evidence type="ECO:0000256" key="1">
    <source>
        <dbReference type="ARBA" id="ARBA00004651"/>
    </source>
</evidence>
<dbReference type="PANTHER" id="PTHR30250:SF11">
    <property type="entry name" value="O-ANTIGEN TRANSPORTER-RELATED"/>
    <property type="match status" value="1"/>
</dbReference>
<feature type="transmembrane region" description="Helical" evidence="7">
    <location>
        <begin position="145"/>
        <end position="167"/>
    </location>
</feature>
<keyword evidence="2" id="KW-1003">Cell membrane</keyword>
<accession>A0A9X2W877</accession>
<feature type="transmembrane region" description="Helical" evidence="7">
    <location>
        <begin position="173"/>
        <end position="194"/>
    </location>
</feature>
<evidence type="ECO:0000313" key="9">
    <source>
        <dbReference type="Proteomes" id="UP001150641"/>
    </source>
</evidence>
<gene>
    <name evidence="8" type="ORF">MUA00_12430</name>
</gene>
<comment type="subcellular location">
    <subcellularLocation>
        <location evidence="1">Cell membrane</location>
        <topology evidence="1">Multi-pass membrane protein</topology>
    </subcellularLocation>
</comment>
<evidence type="ECO:0000256" key="6">
    <source>
        <dbReference type="ARBA" id="ARBA00049738"/>
    </source>
</evidence>
<evidence type="ECO:0000256" key="5">
    <source>
        <dbReference type="ARBA" id="ARBA00023136"/>
    </source>
</evidence>
<feature type="transmembrane region" description="Helical" evidence="7">
    <location>
        <begin position="320"/>
        <end position="344"/>
    </location>
</feature>
<feature type="transmembrane region" description="Helical" evidence="7">
    <location>
        <begin position="381"/>
        <end position="400"/>
    </location>
</feature>
<evidence type="ECO:0000256" key="2">
    <source>
        <dbReference type="ARBA" id="ARBA00022475"/>
    </source>
</evidence>
<dbReference type="AlphaFoldDB" id="A0A9X2W877"/>
<dbReference type="InterPro" id="IPR050833">
    <property type="entry name" value="Poly_Biosynth_Transport"/>
</dbReference>
<keyword evidence="5 7" id="KW-0472">Membrane</keyword>
<keyword evidence="3 7" id="KW-0812">Transmembrane</keyword>
<evidence type="ECO:0000313" key="8">
    <source>
        <dbReference type="EMBL" id="MCT4702595.1"/>
    </source>
</evidence>
<sequence length="407" mass="46679">MKKFVSKEFLTNFAGLSSINVLGILLPLLTMPFLSRSLGSESYGVVLLFSSLLIFMVIIIDYSTNINGVRDAAVNMNDKSLLQDIYDKYQGIRLFFALAFIPLSLIYCLLYLSLFDTWQYIEVILVSVLGYYLSAPWFHQGTSTLAFFSVISIFTRLLQTVAIFYFVHDENSAFIAMRLNAYFFLISGFIMYLYRLKRMRIKESYKISFPLKDLKEGWDTFLGDFSPNLYSNIPPLIIGALVNPVIFACYSLAIRMINIAGSFQSIAARALYPLIVKGTATFRILFCINLIMSIVPVVIIIFFGRDLVLLLLGNGYEQSYIYLLICTPSIILYSILCSFAYGFFLPNRHDKIFKRISIFSSVIPAFIGYPLIHFFDVYGAIFMLVLARAMFAFSYSYFYWRLNKKLI</sequence>
<dbReference type="PANTHER" id="PTHR30250">
    <property type="entry name" value="PST FAMILY PREDICTED COLANIC ACID TRANSPORTER"/>
    <property type="match status" value="1"/>
</dbReference>
<keyword evidence="4 7" id="KW-1133">Transmembrane helix</keyword>
<feature type="transmembrane region" description="Helical" evidence="7">
    <location>
        <begin position="42"/>
        <end position="60"/>
    </location>
</feature>
<keyword evidence="9" id="KW-1185">Reference proteome</keyword>
<evidence type="ECO:0000256" key="4">
    <source>
        <dbReference type="ARBA" id="ARBA00022989"/>
    </source>
</evidence>
<feature type="transmembrane region" description="Helical" evidence="7">
    <location>
        <begin position="9"/>
        <end position="30"/>
    </location>
</feature>
<evidence type="ECO:0000256" key="7">
    <source>
        <dbReference type="SAM" id="Phobius"/>
    </source>
</evidence>
<dbReference type="Proteomes" id="UP001150641">
    <property type="component" value="Unassembled WGS sequence"/>
</dbReference>
<proteinExistence type="predicted"/>
<feature type="transmembrane region" description="Helical" evidence="7">
    <location>
        <begin position="284"/>
        <end position="304"/>
    </location>
</feature>
<dbReference type="EMBL" id="JALHAP010000078">
    <property type="protein sequence ID" value="MCT4702595.1"/>
    <property type="molecule type" value="Genomic_DNA"/>
</dbReference>
<dbReference type="Pfam" id="PF01943">
    <property type="entry name" value="Polysacc_synt"/>
    <property type="match status" value="1"/>
</dbReference>
<comment type="caution">
    <text evidence="8">The sequence shown here is derived from an EMBL/GenBank/DDBJ whole genome shotgun (WGS) entry which is preliminary data.</text>
</comment>
<evidence type="ECO:0000256" key="3">
    <source>
        <dbReference type="ARBA" id="ARBA00022692"/>
    </source>
</evidence>
<reference evidence="8" key="1">
    <citation type="submission" date="2022-03" db="EMBL/GenBank/DDBJ databases">
        <title>Proposal of a novel genus Dryocolo and two novel species.</title>
        <authorList>
            <person name="Maddock D.W."/>
            <person name="Brady C.L."/>
            <person name="Denman S."/>
            <person name="Arnold D."/>
        </authorList>
    </citation>
    <scope>NUCLEOTIDE SEQUENCE</scope>
    <source>
        <strain evidence="8">H6W4</strain>
    </source>
</reference>
<protein>
    <recommendedName>
        <fullName evidence="6">Putative O-antigen transporter</fullName>
    </recommendedName>
</protein>
<name>A0A9X2W877_9ENTR</name>
<feature type="transmembrane region" description="Helical" evidence="7">
    <location>
        <begin position="94"/>
        <end position="114"/>
    </location>
</feature>